<accession>A0A316UPE3</accession>
<feature type="compositionally biased region" description="Basic and acidic residues" evidence="1">
    <location>
        <begin position="43"/>
        <end position="62"/>
    </location>
</feature>
<feature type="region of interest" description="Disordered" evidence="1">
    <location>
        <begin position="36"/>
        <end position="62"/>
    </location>
</feature>
<protein>
    <submittedName>
        <fullName evidence="2">Uncharacterized protein</fullName>
    </submittedName>
</protein>
<evidence type="ECO:0000313" key="2">
    <source>
        <dbReference type="EMBL" id="PWN27172.1"/>
    </source>
</evidence>
<dbReference type="EMBL" id="KZ819669">
    <property type="protein sequence ID" value="PWN27172.1"/>
    <property type="molecule type" value="Genomic_DNA"/>
</dbReference>
<dbReference type="Proteomes" id="UP000245884">
    <property type="component" value="Unassembled WGS sequence"/>
</dbReference>
<keyword evidence="3" id="KW-1185">Reference proteome</keyword>
<proteinExistence type="predicted"/>
<organism evidence="2 3">
    <name type="scientific">Jaminaea rosea</name>
    <dbReference type="NCBI Taxonomy" id="1569628"/>
    <lineage>
        <taxon>Eukaryota</taxon>
        <taxon>Fungi</taxon>
        <taxon>Dikarya</taxon>
        <taxon>Basidiomycota</taxon>
        <taxon>Ustilaginomycotina</taxon>
        <taxon>Exobasidiomycetes</taxon>
        <taxon>Microstromatales</taxon>
        <taxon>Microstromatales incertae sedis</taxon>
        <taxon>Jaminaea</taxon>
    </lineage>
</organism>
<reference evidence="2 3" key="1">
    <citation type="journal article" date="2018" name="Mol. Biol. Evol.">
        <title>Broad Genomic Sampling Reveals a Smut Pathogenic Ancestry of the Fungal Clade Ustilaginomycotina.</title>
        <authorList>
            <person name="Kijpornyongpan T."/>
            <person name="Mondo S.J."/>
            <person name="Barry K."/>
            <person name="Sandor L."/>
            <person name="Lee J."/>
            <person name="Lipzen A."/>
            <person name="Pangilinan J."/>
            <person name="LaButti K."/>
            <person name="Hainaut M."/>
            <person name="Henrissat B."/>
            <person name="Grigoriev I.V."/>
            <person name="Spatafora J.W."/>
            <person name="Aime M.C."/>
        </authorList>
    </citation>
    <scope>NUCLEOTIDE SEQUENCE [LARGE SCALE GENOMIC DNA]</scope>
    <source>
        <strain evidence="2 3">MCA 5214</strain>
    </source>
</reference>
<dbReference type="AlphaFoldDB" id="A0A316UPE3"/>
<gene>
    <name evidence="2" type="ORF">BDZ90DRAFT_232727</name>
</gene>
<evidence type="ECO:0000313" key="3">
    <source>
        <dbReference type="Proteomes" id="UP000245884"/>
    </source>
</evidence>
<evidence type="ECO:0000256" key="1">
    <source>
        <dbReference type="SAM" id="MobiDB-lite"/>
    </source>
</evidence>
<name>A0A316UPE3_9BASI</name>
<dbReference type="RefSeq" id="XP_025361784.1">
    <property type="nucleotide sequence ID" value="XM_025506365.1"/>
</dbReference>
<dbReference type="GeneID" id="37028188"/>
<sequence length="62" mass="6798">MRRDGWSVVCSSAVSFFVASSAFAWLAWLALSGDQFNKGGAGVKRDEKRLTSGHDRRHDDGP</sequence>